<gene>
    <name evidence="7" type="ORF">HNQ92_001736</name>
</gene>
<dbReference type="EC" id="3.1.6.-" evidence="7"/>
<accession>A0A840TUE3</accession>
<feature type="signal peptide" evidence="5">
    <location>
        <begin position="1"/>
        <end position="25"/>
    </location>
</feature>
<comment type="caution">
    <text evidence="7">The sequence shown here is derived from an EMBL/GenBank/DDBJ whole genome shotgun (WGS) entry which is preliminary data.</text>
</comment>
<proteinExistence type="inferred from homology"/>
<dbReference type="PANTHER" id="PTHR42693">
    <property type="entry name" value="ARYLSULFATASE FAMILY MEMBER"/>
    <property type="match status" value="1"/>
</dbReference>
<comment type="similarity">
    <text evidence="1">Belongs to the sulfatase family.</text>
</comment>
<evidence type="ECO:0000256" key="4">
    <source>
        <dbReference type="ARBA" id="ARBA00022837"/>
    </source>
</evidence>
<protein>
    <submittedName>
        <fullName evidence="7">Putative sulfatase</fullName>
        <ecNumber evidence="7">3.1.6.-</ecNumber>
    </submittedName>
</protein>
<keyword evidence="3 7" id="KW-0378">Hydrolase</keyword>
<dbReference type="InterPro" id="IPR024607">
    <property type="entry name" value="Sulfatase_CS"/>
</dbReference>
<keyword evidence="5" id="KW-0732">Signal</keyword>
<name>A0A840TUE3_9BACT</name>
<dbReference type="RefSeq" id="WP_184173145.1">
    <property type="nucleotide sequence ID" value="NZ_JACHGF010000002.1"/>
</dbReference>
<dbReference type="Proteomes" id="UP000557307">
    <property type="component" value="Unassembled WGS sequence"/>
</dbReference>
<evidence type="ECO:0000256" key="3">
    <source>
        <dbReference type="ARBA" id="ARBA00022801"/>
    </source>
</evidence>
<keyword evidence="2" id="KW-0479">Metal-binding</keyword>
<reference evidence="7 8" key="1">
    <citation type="submission" date="2020-08" db="EMBL/GenBank/DDBJ databases">
        <title>Genomic Encyclopedia of Type Strains, Phase IV (KMG-IV): sequencing the most valuable type-strain genomes for metagenomic binning, comparative biology and taxonomic classification.</title>
        <authorList>
            <person name="Goeker M."/>
        </authorList>
    </citation>
    <scope>NUCLEOTIDE SEQUENCE [LARGE SCALE GENOMIC DNA]</scope>
    <source>
        <strain evidence="7 8">DSM 105074</strain>
    </source>
</reference>
<sequence>MVLPQKYLKYLACLFIPITFLSTSARSQSTTRPNIVWIVSDDLGVELSCYGDPYVATPHVDRLAREGVRFTNAQAVAPVCSPSRSAFMTGMYPQVIGSQHHRTVDRQPLPAPVRPITEYFREAGYYVCNGDARAALKKPGKTDFNFAGENFFDGSDWSGRQPGQPFFAQVQIFQPHRAFQHDPARPIPYANLKLPPYYPEHPLAQWDWAMYLESVQRMDQQVGEVLERLEKEGILDNTIIIFFGDHGRPHVRDKQFLYEGGTHIPLVVRFPDQRRAGSVRSELIATTDLPATSLALAGLPVPAHLMGKDIFDRRFKRRQLVLATDRKDETVDRIRGVRETRYKYLRNYYPERPYMQPNQYKRYEYPVYPLLFELQKAGKLTPEQQLFMAEKRPAEELYDLQNDPYELRNLAADPKYLKHLRRLRQACDDWVATYDQSTYPEPDEVLQKVQKQMDTYYSERARRLGEPYGTSDAELLDYWLKQMKQP</sequence>
<feature type="domain" description="Sulfatase N-terminal" evidence="6">
    <location>
        <begin position="33"/>
        <end position="298"/>
    </location>
</feature>
<evidence type="ECO:0000259" key="6">
    <source>
        <dbReference type="Pfam" id="PF00884"/>
    </source>
</evidence>
<dbReference type="InterPro" id="IPR017850">
    <property type="entry name" value="Alkaline_phosphatase_core_sf"/>
</dbReference>
<keyword evidence="8" id="KW-1185">Reference proteome</keyword>
<evidence type="ECO:0000313" key="7">
    <source>
        <dbReference type="EMBL" id="MBB5283610.1"/>
    </source>
</evidence>
<organism evidence="7 8">
    <name type="scientific">Rhabdobacter roseus</name>
    <dbReference type="NCBI Taxonomy" id="1655419"/>
    <lineage>
        <taxon>Bacteria</taxon>
        <taxon>Pseudomonadati</taxon>
        <taxon>Bacteroidota</taxon>
        <taxon>Cytophagia</taxon>
        <taxon>Cytophagales</taxon>
        <taxon>Cytophagaceae</taxon>
        <taxon>Rhabdobacter</taxon>
    </lineage>
</organism>
<dbReference type="AlphaFoldDB" id="A0A840TUE3"/>
<dbReference type="GO" id="GO:0046872">
    <property type="term" value="F:metal ion binding"/>
    <property type="evidence" value="ECO:0007669"/>
    <property type="project" value="UniProtKB-KW"/>
</dbReference>
<keyword evidence="4" id="KW-0106">Calcium</keyword>
<evidence type="ECO:0000256" key="5">
    <source>
        <dbReference type="SAM" id="SignalP"/>
    </source>
</evidence>
<feature type="chain" id="PRO_5032720324" evidence="5">
    <location>
        <begin position="26"/>
        <end position="486"/>
    </location>
</feature>
<dbReference type="InterPro" id="IPR000917">
    <property type="entry name" value="Sulfatase_N"/>
</dbReference>
<evidence type="ECO:0000256" key="1">
    <source>
        <dbReference type="ARBA" id="ARBA00008779"/>
    </source>
</evidence>
<dbReference type="InterPro" id="IPR050738">
    <property type="entry name" value="Sulfatase"/>
</dbReference>
<evidence type="ECO:0000313" key="8">
    <source>
        <dbReference type="Proteomes" id="UP000557307"/>
    </source>
</evidence>
<dbReference type="CDD" id="cd16027">
    <property type="entry name" value="SGSH"/>
    <property type="match status" value="1"/>
</dbReference>
<dbReference type="PROSITE" id="PS00523">
    <property type="entry name" value="SULFATASE_1"/>
    <property type="match status" value="1"/>
</dbReference>
<dbReference type="Gene3D" id="3.40.720.10">
    <property type="entry name" value="Alkaline Phosphatase, subunit A"/>
    <property type="match status" value="1"/>
</dbReference>
<evidence type="ECO:0000256" key="2">
    <source>
        <dbReference type="ARBA" id="ARBA00022723"/>
    </source>
</evidence>
<dbReference type="EMBL" id="JACHGF010000002">
    <property type="protein sequence ID" value="MBB5283610.1"/>
    <property type="molecule type" value="Genomic_DNA"/>
</dbReference>
<dbReference type="Pfam" id="PF00884">
    <property type="entry name" value="Sulfatase"/>
    <property type="match status" value="1"/>
</dbReference>
<dbReference type="SUPFAM" id="SSF53649">
    <property type="entry name" value="Alkaline phosphatase-like"/>
    <property type="match status" value="1"/>
</dbReference>
<dbReference type="PANTHER" id="PTHR42693:SF53">
    <property type="entry name" value="ENDO-4-O-SULFATASE"/>
    <property type="match status" value="1"/>
</dbReference>
<dbReference type="GO" id="GO:0004065">
    <property type="term" value="F:arylsulfatase activity"/>
    <property type="evidence" value="ECO:0007669"/>
    <property type="project" value="TreeGrafter"/>
</dbReference>